<sequence>MYQHFIINYSFLVLCLSCFRTFSQVKSFLVLKLLVS</sequence>
<organism evidence="2">
    <name type="scientific">Homo sapiens</name>
    <name type="common">Human</name>
    <dbReference type="NCBI Taxonomy" id="9606"/>
    <lineage>
        <taxon>Eukaryota</taxon>
        <taxon>Metazoa</taxon>
        <taxon>Chordata</taxon>
        <taxon>Craniata</taxon>
        <taxon>Vertebrata</taxon>
        <taxon>Euteleostomi</taxon>
        <taxon>Mammalia</taxon>
        <taxon>Eutheria</taxon>
        <taxon>Euarchontoglires</taxon>
        <taxon>Primates</taxon>
        <taxon>Haplorrhini</taxon>
        <taxon>Catarrhini</taxon>
        <taxon>Hominidae</taxon>
        <taxon>Homo</taxon>
    </lineage>
</organism>
<dbReference type="AlphaFoldDB" id="Q9UI80"/>
<name>Q9UI80_HUMAN</name>
<keyword evidence="1" id="KW-0472">Membrane</keyword>
<accession>Q9UI80</accession>
<evidence type="ECO:0000313" key="2">
    <source>
        <dbReference type="EMBL" id="AAF24024.1"/>
    </source>
</evidence>
<evidence type="ECO:0000256" key="1">
    <source>
        <dbReference type="SAM" id="Phobius"/>
    </source>
</evidence>
<keyword evidence="1" id="KW-1133">Transmembrane helix</keyword>
<dbReference type="EMBL" id="AF090900">
    <property type="protein sequence ID" value="AAF24024.1"/>
    <property type="molecule type" value="mRNA"/>
</dbReference>
<reference evidence="2" key="1">
    <citation type="submission" date="1998-09" db="EMBL/GenBank/DDBJ databases">
        <title>Functional prediction of the coding sequences of 50 new genes deduced by analysis of cDNA clones from human fetal liver.</title>
        <authorList>
            <person name="Yu Y."/>
            <person name="Zhang C."/>
            <person name="Luo L."/>
            <person name="Ouyang S."/>
            <person name="Zhang S."/>
            <person name="Li W."/>
            <person name="Wu J."/>
            <person name="Zhou S."/>
            <person name="Liu M."/>
            <person name="He F."/>
        </authorList>
    </citation>
    <scope>NUCLEOTIDE SEQUENCE</scope>
    <source>
        <tissue evidence="2">Liver</tissue>
    </source>
</reference>
<protein>
    <submittedName>
        <fullName evidence="2">PRO0189</fullName>
    </submittedName>
</protein>
<feature type="transmembrane region" description="Helical" evidence="1">
    <location>
        <begin position="6"/>
        <end position="23"/>
    </location>
</feature>
<keyword evidence="1" id="KW-0812">Transmembrane</keyword>
<proteinExistence type="evidence at transcript level"/>